<evidence type="ECO:0000256" key="5">
    <source>
        <dbReference type="PROSITE-ProRule" id="PRU00108"/>
    </source>
</evidence>
<keyword evidence="4 5" id="KW-0539">Nucleus</keyword>
<evidence type="ECO:0000313" key="9">
    <source>
        <dbReference type="EMBL" id="KAJ1141507.1"/>
    </source>
</evidence>
<gene>
    <name evidence="9" type="ORF">NDU88_007837</name>
</gene>
<name>A0AAV7QLS7_PLEWA</name>
<protein>
    <recommendedName>
        <fullName evidence="8">Homeobox domain-containing protein</fullName>
    </recommendedName>
</protein>
<dbReference type="InterPro" id="IPR009057">
    <property type="entry name" value="Homeodomain-like_sf"/>
</dbReference>
<keyword evidence="3 5" id="KW-0371">Homeobox</keyword>
<dbReference type="Proteomes" id="UP001066276">
    <property type="component" value="Chromosome 6"/>
</dbReference>
<dbReference type="CDD" id="cd00086">
    <property type="entry name" value="homeodomain"/>
    <property type="match status" value="1"/>
</dbReference>
<dbReference type="SMART" id="SM00389">
    <property type="entry name" value="HOX"/>
    <property type="match status" value="1"/>
</dbReference>
<evidence type="ECO:0000256" key="7">
    <source>
        <dbReference type="SAM" id="MobiDB-lite"/>
    </source>
</evidence>
<dbReference type="PANTHER" id="PTHR24333:SF14">
    <property type="entry name" value="HOMEOBOX DOMAIN-CONTAINING PROTEIN"/>
    <property type="match status" value="1"/>
</dbReference>
<evidence type="ECO:0000256" key="2">
    <source>
        <dbReference type="ARBA" id="ARBA00023125"/>
    </source>
</evidence>
<keyword evidence="2 5" id="KW-0238">DNA-binding</keyword>
<dbReference type="AlphaFoldDB" id="A0AAV7QLS7"/>
<proteinExistence type="predicted"/>
<feature type="domain" description="Homeobox" evidence="8">
    <location>
        <begin position="142"/>
        <end position="202"/>
    </location>
</feature>
<sequence length="300" mass="33320">MQTDTTLHGKGLLSVEWMAQSSHRTPHHPDLSPFHWERRTCSSPEGGRDPHGTPSPRISDNCDHMGQRGHLVQASLHMTGQAAPGEYPSRNKAVGSDPTLARTAPGCGRRLAPETPNILETRNCEVSSSSRKCLEPQAGEDTEGARPRTKFTTEQLRELEKSFQEQRYIGVNEKRRLAKVLKLSELRIKTWFQNRRMKFKRQSQDARVEAFFSSLLLPYSSFPEVPAADCLQRSPLSGPAPPCTASPDGLPSVSLQPSHGLPGLQPVPLTAMGFYPYPPAVLPLPLHGEYSPRFHPYFPS</sequence>
<organism evidence="9 10">
    <name type="scientific">Pleurodeles waltl</name>
    <name type="common">Iberian ribbed newt</name>
    <dbReference type="NCBI Taxonomy" id="8319"/>
    <lineage>
        <taxon>Eukaryota</taxon>
        <taxon>Metazoa</taxon>
        <taxon>Chordata</taxon>
        <taxon>Craniata</taxon>
        <taxon>Vertebrata</taxon>
        <taxon>Euteleostomi</taxon>
        <taxon>Amphibia</taxon>
        <taxon>Batrachia</taxon>
        <taxon>Caudata</taxon>
        <taxon>Salamandroidea</taxon>
        <taxon>Salamandridae</taxon>
        <taxon>Pleurodelinae</taxon>
        <taxon>Pleurodeles</taxon>
    </lineage>
</organism>
<evidence type="ECO:0000313" key="10">
    <source>
        <dbReference type="Proteomes" id="UP001066276"/>
    </source>
</evidence>
<evidence type="ECO:0000256" key="6">
    <source>
        <dbReference type="RuleBase" id="RU000682"/>
    </source>
</evidence>
<feature type="region of interest" description="Disordered" evidence="7">
    <location>
        <begin position="238"/>
        <end position="257"/>
    </location>
</feature>
<dbReference type="InterPro" id="IPR017970">
    <property type="entry name" value="Homeobox_CS"/>
</dbReference>
<keyword evidence="10" id="KW-1185">Reference proteome</keyword>
<evidence type="ECO:0000256" key="3">
    <source>
        <dbReference type="ARBA" id="ARBA00023155"/>
    </source>
</evidence>
<dbReference type="Pfam" id="PF00046">
    <property type="entry name" value="Homeodomain"/>
    <property type="match status" value="1"/>
</dbReference>
<dbReference type="PROSITE" id="PS00027">
    <property type="entry name" value="HOMEOBOX_1"/>
    <property type="match status" value="1"/>
</dbReference>
<dbReference type="InterPro" id="IPR001356">
    <property type="entry name" value="HD"/>
</dbReference>
<dbReference type="PANTHER" id="PTHR24333">
    <property type="entry name" value="HOMEO BOX HB9 LIKE A-RELATED"/>
    <property type="match status" value="1"/>
</dbReference>
<dbReference type="GO" id="GO:0000981">
    <property type="term" value="F:DNA-binding transcription factor activity, RNA polymerase II-specific"/>
    <property type="evidence" value="ECO:0007669"/>
    <property type="project" value="InterPro"/>
</dbReference>
<feature type="DNA-binding region" description="Homeobox" evidence="5">
    <location>
        <begin position="144"/>
        <end position="203"/>
    </location>
</feature>
<feature type="compositionally biased region" description="Basic and acidic residues" evidence="7">
    <location>
        <begin position="27"/>
        <end position="51"/>
    </location>
</feature>
<evidence type="ECO:0000256" key="1">
    <source>
        <dbReference type="ARBA" id="ARBA00004123"/>
    </source>
</evidence>
<comment type="caution">
    <text evidence="9">The sequence shown here is derived from an EMBL/GenBank/DDBJ whole genome shotgun (WGS) entry which is preliminary data.</text>
</comment>
<comment type="subcellular location">
    <subcellularLocation>
        <location evidence="1 5 6">Nucleus</location>
    </subcellularLocation>
</comment>
<evidence type="ECO:0000259" key="8">
    <source>
        <dbReference type="PROSITE" id="PS50071"/>
    </source>
</evidence>
<dbReference type="PROSITE" id="PS50071">
    <property type="entry name" value="HOMEOBOX_2"/>
    <property type="match status" value="1"/>
</dbReference>
<dbReference type="InterPro" id="IPR050848">
    <property type="entry name" value="Homeobox_TF"/>
</dbReference>
<accession>A0AAV7QLS7</accession>
<evidence type="ECO:0000256" key="4">
    <source>
        <dbReference type="ARBA" id="ARBA00023242"/>
    </source>
</evidence>
<dbReference type="Gene3D" id="1.10.10.60">
    <property type="entry name" value="Homeodomain-like"/>
    <property type="match status" value="1"/>
</dbReference>
<dbReference type="SUPFAM" id="SSF46689">
    <property type="entry name" value="Homeodomain-like"/>
    <property type="match status" value="1"/>
</dbReference>
<feature type="region of interest" description="Disordered" evidence="7">
    <location>
        <begin position="20"/>
        <end position="57"/>
    </location>
</feature>
<dbReference type="GO" id="GO:0005634">
    <property type="term" value="C:nucleus"/>
    <property type="evidence" value="ECO:0007669"/>
    <property type="project" value="UniProtKB-SubCell"/>
</dbReference>
<reference evidence="9" key="1">
    <citation type="journal article" date="2022" name="bioRxiv">
        <title>Sequencing and chromosome-scale assembly of the giantPleurodeles waltlgenome.</title>
        <authorList>
            <person name="Brown T."/>
            <person name="Elewa A."/>
            <person name="Iarovenko S."/>
            <person name="Subramanian E."/>
            <person name="Araus A.J."/>
            <person name="Petzold A."/>
            <person name="Susuki M."/>
            <person name="Suzuki K.-i.T."/>
            <person name="Hayashi T."/>
            <person name="Toyoda A."/>
            <person name="Oliveira C."/>
            <person name="Osipova E."/>
            <person name="Leigh N.D."/>
            <person name="Simon A."/>
            <person name="Yun M.H."/>
        </authorList>
    </citation>
    <scope>NUCLEOTIDE SEQUENCE</scope>
    <source>
        <strain evidence="9">20211129_DDA</strain>
        <tissue evidence="9">Liver</tissue>
    </source>
</reference>
<dbReference type="EMBL" id="JANPWB010000010">
    <property type="protein sequence ID" value="KAJ1141507.1"/>
    <property type="molecule type" value="Genomic_DNA"/>
</dbReference>
<dbReference type="GO" id="GO:0003677">
    <property type="term" value="F:DNA binding"/>
    <property type="evidence" value="ECO:0007669"/>
    <property type="project" value="UniProtKB-UniRule"/>
</dbReference>